<dbReference type="Gene3D" id="2.130.10.10">
    <property type="entry name" value="YVTN repeat-like/Quinoprotein amine dehydrogenase"/>
    <property type="match status" value="1"/>
</dbReference>
<dbReference type="InterPro" id="IPR015943">
    <property type="entry name" value="WD40/YVTN_repeat-like_dom_sf"/>
</dbReference>
<name>A0A1S2VB57_9BACT</name>
<dbReference type="SUPFAM" id="SSF63829">
    <property type="entry name" value="Calcium-dependent phosphotriesterase"/>
    <property type="match status" value="1"/>
</dbReference>
<organism evidence="1 2">
    <name type="scientific">Arsenicibacter rosenii</name>
    <dbReference type="NCBI Taxonomy" id="1750698"/>
    <lineage>
        <taxon>Bacteria</taxon>
        <taxon>Pseudomonadati</taxon>
        <taxon>Bacteroidota</taxon>
        <taxon>Cytophagia</taxon>
        <taxon>Cytophagales</taxon>
        <taxon>Spirosomataceae</taxon>
        <taxon>Arsenicibacter</taxon>
    </lineage>
</organism>
<reference evidence="1 2" key="1">
    <citation type="submission" date="2016-10" db="EMBL/GenBank/DDBJ databases">
        <title>Arsenicibacter rosenii gen. nov., sp. nov., an efficient arsenic-methylating bacterium isolated from an arsenic-contaminated paddy soil.</title>
        <authorList>
            <person name="Huang K."/>
        </authorList>
    </citation>
    <scope>NUCLEOTIDE SEQUENCE [LARGE SCALE GENOMIC DNA]</scope>
    <source>
        <strain evidence="1 2">SM-1</strain>
    </source>
</reference>
<evidence type="ECO:0008006" key="3">
    <source>
        <dbReference type="Google" id="ProtNLM"/>
    </source>
</evidence>
<gene>
    <name evidence="1" type="ORF">BLX24_27620</name>
</gene>
<dbReference type="Pfam" id="PF13585">
    <property type="entry name" value="CHU_C"/>
    <property type="match status" value="1"/>
</dbReference>
<accession>A0A1S2VB57</accession>
<dbReference type="OrthoDB" id="7794186at2"/>
<protein>
    <recommendedName>
        <fullName evidence="3">Gliding motility-associated C-terminal domain-containing protein</fullName>
    </recommendedName>
</protein>
<keyword evidence="2" id="KW-1185">Reference proteome</keyword>
<dbReference type="Proteomes" id="UP000181790">
    <property type="component" value="Unassembled WGS sequence"/>
</dbReference>
<dbReference type="EMBL" id="MORL01000032">
    <property type="protein sequence ID" value="OIN55922.1"/>
    <property type="molecule type" value="Genomic_DNA"/>
</dbReference>
<proteinExistence type="predicted"/>
<dbReference type="AlphaFoldDB" id="A0A1S2VB57"/>
<comment type="caution">
    <text evidence="1">The sequence shown here is derived from an EMBL/GenBank/DDBJ whole genome shotgun (WGS) entry which is preliminary data.</text>
</comment>
<sequence length="723" mass="79421">MRSLFAFIMFCFSFVKGYSQNELYIHSLFDTKLYLVDLDNCTSKAIGEMPNYMYDLAMSPDGQLYGISSKNNLYLLNKANGTGEIISTYPYTLNALVYGYDGYLYASSYNGNIYKINPKDGRSISLGNCGYSSGGDLTFYEGNLYLAGASGNLVLINLINISESRPIGNVNIPSILGIITVGGTDCNGDRPKVFATGDNQIYEIDIKNARAKQVCTLPVNRIGGAASLAESSRPIRKKAGKDSTISLCYNALVKLDLNQYLRQNDSDGFWRNSNDINPITSSGILASENLPGGVYKFQYIVGNNFCADTAVITLNLKKTVEIEKIRLTSSGCYNKNGSIQVNIMDPTGFEFAINNQNFQNSNIFLNLENGRHKITVRNQTGCLLDTVVIIPSDLVPELDKIDVKNTSCGKSNGSITVIANSSNNTFSLDDISYQNSNQFNNLQHGDYTIYLKNANGCKYSKNIIINSSSAPEIISVIENGTSCNLTNGSITINASGGKGTLTFSNNGKYFTYSNIFNNLKSGYYNIVVKDSLNCMDNKPVQITSSSSPKISFIKAEPATCGMADGKLIIEADSGVAPLLYSIDNINFIPASNFDFLTSGDYEVYVKDSKNCISSQKITVKSNCINTIYIPTAFSPNDDGINDFLPIFFPDNTIKIKHFEVFNRWGTSVFNIPEGVIIKSGEKLWNGEYKNATIVTQGVYNYILSIEFNSGEIHTYRNSILVVL</sequence>
<evidence type="ECO:0000313" key="2">
    <source>
        <dbReference type="Proteomes" id="UP000181790"/>
    </source>
</evidence>
<evidence type="ECO:0000313" key="1">
    <source>
        <dbReference type="EMBL" id="OIN55922.1"/>
    </source>
</evidence>
<dbReference type="RefSeq" id="WP_071506475.1">
    <property type="nucleotide sequence ID" value="NZ_MORL01000032.1"/>
</dbReference>